<keyword evidence="3" id="KW-1185">Reference proteome</keyword>
<sequence>MIGRILALAALLSFSLMAEAASLEDIAVDIRNASVSVRCAEKDNVTVNFLSPETRSFRIEAVHPAYLGALREDRFHPVWTACGALTEAGSIVPPLRKTTLFETVDLWVIGYRFSNFWRASDVRVRIGDRMEEGIHLLQVWVRRNERAEEVMVLYPADGYWRIRPLPPPHLGWTAYGSSFLVGPVELRERPLVDIREVGFDPAHMTFSLTFATGGYATLSVKDLTTDRIALDVTFDAPISGKPFAALRSMYVTEWNADVAHIAVREEGEEGWREERILAFDHATATDTWFGRLVPSRHNTSAPDMMFNRFRAQ</sequence>
<keyword evidence="1" id="KW-0732">Signal</keyword>
<evidence type="ECO:0000313" key="3">
    <source>
        <dbReference type="Proteomes" id="UP000321085"/>
    </source>
</evidence>
<feature type="chain" id="PRO_5022057359" evidence="1">
    <location>
        <begin position="21"/>
        <end position="312"/>
    </location>
</feature>
<evidence type="ECO:0000256" key="1">
    <source>
        <dbReference type="SAM" id="SignalP"/>
    </source>
</evidence>
<comment type="caution">
    <text evidence="2">The sequence shown here is derived from an EMBL/GenBank/DDBJ whole genome shotgun (WGS) entry which is preliminary data.</text>
</comment>
<evidence type="ECO:0000313" key="2">
    <source>
        <dbReference type="EMBL" id="GEO14987.1"/>
    </source>
</evidence>
<feature type="signal peptide" evidence="1">
    <location>
        <begin position="1"/>
        <end position="20"/>
    </location>
</feature>
<organism evidence="2 3">
    <name type="scientific">Microvirga aerophila</name>
    <dbReference type="NCBI Taxonomy" id="670291"/>
    <lineage>
        <taxon>Bacteria</taxon>
        <taxon>Pseudomonadati</taxon>
        <taxon>Pseudomonadota</taxon>
        <taxon>Alphaproteobacteria</taxon>
        <taxon>Hyphomicrobiales</taxon>
        <taxon>Methylobacteriaceae</taxon>
        <taxon>Microvirga</taxon>
    </lineage>
</organism>
<reference evidence="2 3" key="1">
    <citation type="submission" date="2019-07" db="EMBL/GenBank/DDBJ databases">
        <title>Whole genome shotgun sequence of Microvirga aerophila NBRC 106136.</title>
        <authorList>
            <person name="Hosoyama A."/>
            <person name="Uohara A."/>
            <person name="Ohji S."/>
            <person name="Ichikawa N."/>
        </authorList>
    </citation>
    <scope>NUCLEOTIDE SEQUENCE [LARGE SCALE GENOMIC DNA]</scope>
    <source>
        <strain evidence="2 3">NBRC 106136</strain>
    </source>
</reference>
<gene>
    <name evidence="2" type="ORF">MAE02_26830</name>
</gene>
<dbReference type="OrthoDB" id="7929599at2"/>
<dbReference type="RefSeq" id="WP_114188265.1">
    <property type="nucleotide sequence ID" value="NZ_BJYU01000033.1"/>
</dbReference>
<protein>
    <submittedName>
        <fullName evidence="2">Uncharacterized protein</fullName>
    </submittedName>
</protein>
<name>A0A512BT60_9HYPH</name>
<accession>A0A512BT60</accession>
<dbReference type="EMBL" id="BJYU01000033">
    <property type="protein sequence ID" value="GEO14987.1"/>
    <property type="molecule type" value="Genomic_DNA"/>
</dbReference>
<dbReference type="Proteomes" id="UP000321085">
    <property type="component" value="Unassembled WGS sequence"/>
</dbReference>
<dbReference type="AlphaFoldDB" id="A0A512BT60"/>
<proteinExistence type="predicted"/>